<sequence precursor="true">MRHQKSINQSISLSLVASAGLLMSSAALAHGYVKSPESRAYACNQGGNVNCGAVQWEPQSVEGPSGFPELGPVDGKLASAGQGAFAPLDEQSSTRWSRSDISAGWNEFSWQFTANHVTRNWRYYLTEQNWDPNKPLSRSSFDLTPFCVIEGDMVQPPKFVTHECNVPARASGYQVILALWEVGDTANSFYNVIDVNFNDGSTTPDTWSDVGNINPALDLKVGDSAMTRVFTAEGEQVSMQTSITIENTQQGLKNNWPHLLATAVNREQTKMKAGQKSAAGEIVPVYGKNEIFAKDGSGINRVEVGFDIAPEPGNSVEVSSLADSYEINEGKALVSFDITTNTDMQVSVQLSSHNGQASGFQSQQVNSTTASFEIDVIEPAAGHYHMLLKAEPTQGEVIVQNHDLFLTEAAAPGDADYVFPQGIADYQAGTTVFQPKNGKTYQCKPFPYSGYCIQWSETATGFEPGVGSDWGLAWIEL</sequence>
<keyword evidence="3" id="KW-0147">Chitin-binding</keyword>
<dbReference type="EMBL" id="CP000961">
    <property type="protein sequence ID" value="ACA88137.1"/>
    <property type="molecule type" value="Genomic_DNA"/>
</dbReference>
<evidence type="ECO:0000256" key="3">
    <source>
        <dbReference type="ARBA" id="ARBA00022669"/>
    </source>
</evidence>
<feature type="domain" description="Chitin-binding type-4" evidence="6">
    <location>
        <begin position="30"/>
        <end position="195"/>
    </location>
</feature>
<dbReference type="STRING" id="392500.Swoo_3879"/>
<dbReference type="CAZy" id="AA10">
    <property type="family name" value="Auxiliary Activities 10"/>
</dbReference>
<dbReference type="Gene3D" id="3.30.70.2150">
    <property type="match status" value="1"/>
</dbReference>
<evidence type="ECO:0000313" key="9">
    <source>
        <dbReference type="Proteomes" id="UP000002168"/>
    </source>
</evidence>
<evidence type="ECO:0000256" key="2">
    <source>
        <dbReference type="ARBA" id="ARBA00022525"/>
    </source>
</evidence>
<dbReference type="InterPro" id="IPR014756">
    <property type="entry name" value="Ig_E-set"/>
</dbReference>
<protein>
    <submittedName>
        <fullName evidence="8">Chitin-binding domain 3 protein</fullName>
    </submittedName>
</protein>
<accession>B1KFG2</accession>
<dbReference type="SUPFAM" id="SSF81296">
    <property type="entry name" value="E set domains"/>
    <property type="match status" value="1"/>
</dbReference>
<dbReference type="GO" id="GO:0005576">
    <property type="term" value="C:extracellular region"/>
    <property type="evidence" value="ECO:0007669"/>
    <property type="project" value="UniProtKB-SubCell"/>
</dbReference>
<evidence type="ECO:0000259" key="7">
    <source>
        <dbReference type="Pfam" id="PF18416"/>
    </source>
</evidence>
<evidence type="ECO:0000256" key="4">
    <source>
        <dbReference type="ARBA" id="ARBA00022729"/>
    </source>
</evidence>
<feature type="domain" description="N-acetylglucosamine binding protein A" evidence="7">
    <location>
        <begin position="207"/>
        <end position="304"/>
    </location>
</feature>
<dbReference type="Gene3D" id="2.70.50.50">
    <property type="entry name" value="chitin-binding protein cbp21"/>
    <property type="match status" value="1"/>
</dbReference>
<keyword evidence="4 5" id="KW-0732">Signal</keyword>
<name>B1KFG2_SHEWM</name>
<dbReference type="NCBIfam" id="NF009690">
    <property type="entry name" value="PRK13211.1"/>
    <property type="match status" value="1"/>
</dbReference>
<dbReference type="PANTHER" id="PTHR34823:SF1">
    <property type="entry name" value="CHITIN-BINDING TYPE-4 DOMAIN-CONTAINING PROTEIN"/>
    <property type="match status" value="1"/>
</dbReference>
<dbReference type="GO" id="GO:0008061">
    <property type="term" value="F:chitin binding"/>
    <property type="evidence" value="ECO:0007669"/>
    <property type="project" value="UniProtKB-KW"/>
</dbReference>
<reference evidence="8 9" key="1">
    <citation type="submission" date="2008-02" db="EMBL/GenBank/DDBJ databases">
        <title>Complete sequence of Shewanella woodyi ATCC 51908.</title>
        <authorList>
            <consortium name="US DOE Joint Genome Institute"/>
            <person name="Copeland A."/>
            <person name="Lucas S."/>
            <person name="Lapidus A."/>
            <person name="Glavina del Rio T."/>
            <person name="Dalin E."/>
            <person name="Tice H."/>
            <person name="Bruce D."/>
            <person name="Goodwin L."/>
            <person name="Pitluck S."/>
            <person name="Sims D."/>
            <person name="Brettin T."/>
            <person name="Detter J.C."/>
            <person name="Han C."/>
            <person name="Kuske C.R."/>
            <person name="Schmutz J."/>
            <person name="Larimer F."/>
            <person name="Land M."/>
            <person name="Hauser L."/>
            <person name="Kyrpides N."/>
            <person name="Lykidis A."/>
            <person name="Zhao J.-S."/>
            <person name="Richardson P."/>
        </authorList>
    </citation>
    <scope>NUCLEOTIDE SEQUENCE [LARGE SCALE GENOMIC DNA]</scope>
    <source>
        <strain evidence="9">ATCC 51908 / MS32</strain>
    </source>
</reference>
<dbReference type="RefSeq" id="WP_012326467.1">
    <property type="nucleotide sequence ID" value="NC_010506.1"/>
</dbReference>
<proteinExistence type="predicted"/>
<feature type="signal peptide" evidence="5">
    <location>
        <begin position="1"/>
        <end position="29"/>
    </location>
</feature>
<dbReference type="Pfam" id="PF03067">
    <property type="entry name" value="LPMO_10"/>
    <property type="match status" value="1"/>
</dbReference>
<feature type="chain" id="PRO_5002764380" evidence="5">
    <location>
        <begin position="30"/>
        <end position="477"/>
    </location>
</feature>
<dbReference type="AlphaFoldDB" id="B1KFG2"/>
<evidence type="ECO:0000256" key="1">
    <source>
        <dbReference type="ARBA" id="ARBA00004613"/>
    </source>
</evidence>
<comment type="subcellular location">
    <subcellularLocation>
        <location evidence="1">Secreted</location>
    </subcellularLocation>
</comment>
<evidence type="ECO:0000256" key="5">
    <source>
        <dbReference type="SAM" id="SignalP"/>
    </source>
</evidence>
<keyword evidence="2" id="KW-0964">Secreted</keyword>
<dbReference type="InterPro" id="IPR004302">
    <property type="entry name" value="Cellulose/chitin-bd_N"/>
</dbReference>
<dbReference type="InterPro" id="IPR041029">
    <property type="entry name" value="GbpA_2"/>
</dbReference>
<dbReference type="HOGENOM" id="CLU_039396_2_0_6"/>
<dbReference type="KEGG" id="swd:Swoo_3879"/>
<dbReference type="CDD" id="cd21177">
    <property type="entry name" value="LPMO_AA10"/>
    <property type="match status" value="1"/>
</dbReference>
<evidence type="ECO:0000259" key="6">
    <source>
        <dbReference type="Pfam" id="PF03067"/>
    </source>
</evidence>
<dbReference type="Proteomes" id="UP000002168">
    <property type="component" value="Chromosome"/>
</dbReference>
<evidence type="ECO:0000313" key="8">
    <source>
        <dbReference type="EMBL" id="ACA88137.1"/>
    </source>
</evidence>
<dbReference type="Pfam" id="PF18416">
    <property type="entry name" value="GbpA_2"/>
    <property type="match status" value="1"/>
</dbReference>
<dbReference type="CAZy" id="CBM73">
    <property type="family name" value="Carbohydrate-Binding Module Family 73"/>
</dbReference>
<dbReference type="InterPro" id="IPR051024">
    <property type="entry name" value="GlcNAc_Chitin_IntDeg"/>
</dbReference>
<gene>
    <name evidence="8" type="ordered locus">Swoo_3879</name>
</gene>
<organism evidence="8 9">
    <name type="scientific">Shewanella woodyi (strain ATCC 51908 / MS32)</name>
    <dbReference type="NCBI Taxonomy" id="392500"/>
    <lineage>
        <taxon>Bacteria</taxon>
        <taxon>Pseudomonadati</taxon>
        <taxon>Pseudomonadota</taxon>
        <taxon>Gammaproteobacteria</taxon>
        <taxon>Alteromonadales</taxon>
        <taxon>Shewanellaceae</taxon>
        <taxon>Shewanella</taxon>
    </lineage>
</organism>
<dbReference type="PANTHER" id="PTHR34823">
    <property type="entry name" value="GLCNAC-BINDING PROTEIN A"/>
    <property type="match status" value="1"/>
</dbReference>
<dbReference type="FunFam" id="2.70.50.50:FF:000001">
    <property type="entry name" value="Chitin-binding protein"/>
    <property type="match status" value="1"/>
</dbReference>
<dbReference type="Gene3D" id="2.60.40.2550">
    <property type="match status" value="1"/>
</dbReference>
<dbReference type="eggNOG" id="COG3397">
    <property type="taxonomic scope" value="Bacteria"/>
</dbReference>
<keyword evidence="9" id="KW-1185">Reference proteome</keyword>